<comment type="caution">
    <text evidence="1">The sequence shown here is derived from an EMBL/GenBank/DDBJ whole genome shotgun (WGS) entry which is preliminary data.</text>
</comment>
<keyword evidence="2" id="KW-1185">Reference proteome</keyword>
<evidence type="ECO:0000313" key="1">
    <source>
        <dbReference type="EMBL" id="OMH79870.1"/>
    </source>
</evidence>
<protein>
    <submittedName>
        <fullName evidence="1">Uncharacterized protein</fullName>
    </submittedName>
</protein>
<organism evidence="1 2">
    <name type="scientific">Zancudomyces culisetae</name>
    <name type="common">Gut fungus</name>
    <name type="synonym">Smittium culisetae</name>
    <dbReference type="NCBI Taxonomy" id="1213189"/>
    <lineage>
        <taxon>Eukaryota</taxon>
        <taxon>Fungi</taxon>
        <taxon>Fungi incertae sedis</taxon>
        <taxon>Zoopagomycota</taxon>
        <taxon>Kickxellomycotina</taxon>
        <taxon>Harpellomycetes</taxon>
        <taxon>Harpellales</taxon>
        <taxon>Legeriomycetaceae</taxon>
        <taxon>Zancudomyces</taxon>
    </lineage>
</organism>
<dbReference type="EMBL" id="LSSK01001380">
    <property type="protein sequence ID" value="OMH79870.1"/>
    <property type="molecule type" value="Genomic_DNA"/>
</dbReference>
<reference evidence="2" key="1">
    <citation type="submission" date="2017-01" db="EMBL/GenBank/DDBJ databases">
        <authorList>
            <person name="Wang Y."/>
            <person name="White M."/>
            <person name="Kvist S."/>
            <person name="Moncalvo J.-M."/>
        </authorList>
    </citation>
    <scope>NUCLEOTIDE SEQUENCE [LARGE SCALE GENOMIC DNA]</scope>
    <source>
        <strain evidence="2">COL-18-3</strain>
    </source>
</reference>
<dbReference type="AlphaFoldDB" id="A0A1R1PFT9"/>
<accession>A0A1R1PFT9</accession>
<evidence type="ECO:0000313" key="2">
    <source>
        <dbReference type="Proteomes" id="UP000188320"/>
    </source>
</evidence>
<name>A0A1R1PFT9_ZANCU</name>
<sequence>MSLIPYPTSHHHSRDTADDVRFLLLCKSDWSSGFTDLFFKWSHGMPTLSKCSSNLTGGTSTSKSINSPISIECLSHNGLVIITLPELSASKNFWVRLIPVDIRWVAASTELTISPPSLLICRSCVTVALPCICACIHFPHHYWYLEYSLPPLLSYLPAYYLPPPFPLSFPLPSPFPLPFPLLYHQLSRLYFLALHSVRSLVATNSDKPYEKTSDLATLSCLNPHPSFTMRSKAMWLAGGQKVKFGCETESSLTSTYDRCNHRWFIT</sequence>
<dbReference type="Proteomes" id="UP000188320">
    <property type="component" value="Unassembled WGS sequence"/>
</dbReference>
<gene>
    <name evidence="1" type="ORF">AX774_g6712</name>
</gene>
<proteinExistence type="predicted"/>